<dbReference type="Gene3D" id="1.25.40.20">
    <property type="entry name" value="Ankyrin repeat-containing domain"/>
    <property type="match status" value="1"/>
</dbReference>
<dbReference type="Proteomes" id="UP000694844">
    <property type="component" value="Chromosome 5"/>
</dbReference>
<gene>
    <name evidence="5" type="primary">LOC111133603</name>
</gene>
<evidence type="ECO:0000256" key="2">
    <source>
        <dbReference type="ARBA" id="ARBA00023043"/>
    </source>
</evidence>
<keyword evidence="1" id="KW-0677">Repeat</keyword>
<dbReference type="InterPro" id="IPR001496">
    <property type="entry name" value="SOCS_box"/>
</dbReference>
<dbReference type="SMART" id="SM00248">
    <property type="entry name" value="ANK"/>
    <property type="match status" value="4"/>
</dbReference>
<evidence type="ECO:0000259" key="3">
    <source>
        <dbReference type="PROSITE" id="PS50225"/>
    </source>
</evidence>
<accession>A0A8B8EDS9</accession>
<evidence type="ECO:0000313" key="4">
    <source>
        <dbReference type="Proteomes" id="UP000694844"/>
    </source>
</evidence>
<keyword evidence="2" id="KW-0040">ANK repeat</keyword>
<proteinExistence type="predicted"/>
<dbReference type="RefSeq" id="XP_022337824.1">
    <property type="nucleotide sequence ID" value="XM_022482116.1"/>
</dbReference>
<dbReference type="Pfam" id="PF07525">
    <property type="entry name" value="SOCS_box"/>
    <property type="match status" value="1"/>
</dbReference>
<dbReference type="PROSITE" id="PS50225">
    <property type="entry name" value="SOCS"/>
    <property type="match status" value="1"/>
</dbReference>
<protein>
    <submittedName>
        <fullName evidence="5">Uncharacterized protein LOC111133603 isoform X1</fullName>
    </submittedName>
</protein>
<dbReference type="InterPro" id="IPR002110">
    <property type="entry name" value="Ankyrin_rpt"/>
</dbReference>
<organism evidence="4 5">
    <name type="scientific">Crassostrea virginica</name>
    <name type="common">Eastern oyster</name>
    <dbReference type="NCBI Taxonomy" id="6565"/>
    <lineage>
        <taxon>Eukaryota</taxon>
        <taxon>Metazoa</taxon>
        <taxon>Spiralia</taxon>
        <taxon>Lophotrochozoa</taxon>
        <taxon>Mollusca</taxon>
        <taxon>Bivalvia</taxon>
        <taxon>Autobranchia</taxon>
        <taxon>Pteriomorphia</taxon>
        <taxon>Ostreida</taxon>
        <taxon>Ostreoidea</taxon>
        <taxon>Ostreidae</taxon>
        <taxon>Crassostrea</taxon>
    </lineage>
</organism>
<dbReference type="AlphaFoldDB" id="A0A8B8EDS9"/>
<evidence type="ECO:0000313" key="5">
    <source>
        <dbReference type="RefSeq" id="XP_022337824.1"/>
    </source>
</evidence>
<dbReference type="PANTHER" id="PTHR24134">
    <property type="entry name" value="ANKYRIN REPEAT-CONTAINING PROTEIN DDB_G0279043"/>
    <property type="match status" value="1"/>
</dbReference>
<dbReference type="InterPro" id="IPR036770">
    <property type="entry name" value="Ankyrin_rpt-contain_sf"/>
</dbReference>
<dbReference type="OrthoDB" id="5806726at2759"/>
<dbReference type="PANTHER" id="PTHR24134:SF9">
    <property type="entry name" value="ANKYRIN REPEAT AND SOCS BOX PROTEIN 8"/>
    <property type="match status" value="1"/>
</dbReference>
<feature type="domain" description="SOCS box" evidence="3">
    <location>
        <begin position="300"/>
        <end position="346"/>
    </location>
</feature>
<keyword evidence="4" id="KW-1185">Reference proteome</keyword>
<dbReference type="SMART" id="SM00969">
    <property type="entry name" value="SOCS_box"/>
    <property type="match status" value="1"/>
</dbReference>
<dbReference type="GeneID" id="111133603"/>
<sequence length="346" mass="39247">MTTSTTRFFAALANANHEEVRLLHTYASFILGLTSSRQLSMKKKFRYRKKNGLHDVEDEMTSLLLTIKHCYRLDVIEKMIAMGADVNATGYEYLTPTRKRLVSPLYFAVSKSCNKELLLCLISAGTDLNKFSGEMFENEEEGGSMNFLCKSSCLDYALHSRFYDPEVIDILLENGADYNIRNDSSMLPLQIAMMYNHNDAVLSLVRYGACESSETYSTYSPLGLLLDFDNLIPEDERGSPQQQERSQSSLTQCVSILLNGGYDVFHDSEMLDLCERCRAQKETDKSTSAVCGVISEWMFKPKDLKILCRLKIRQILKNQGVCNPRTICKLPVPKLVTSYLNLCDLE</sequence>
<reference evidence="5" key="1">
    <citation type="submission" date="2025-08" db="UniProtKB">
        <authorList>
            <consortium name="RefSeq"/>
        </authorList>
    </citation>
    <scope>IDENTIFICATION</scope>
    <source>
        <tissue evidence="5">Whole sample</tissue>
    </source>
</reference>
<evidence type="ECO:0000256" key="1">
    <source>
        <dbReference type="ARBA" id="ARBA00022737"/>
    </source>
</evidence>
<dbReference type="KEGG" id="cvn:111133603"/>
<name>A0A8B8EDS9_CRAVI</name>
<dbReference type="SUPFAM" id="SSF48403">
    <property type="entry name" value="Ankyrin repeat"/>
    <property type="match status" value="1"/>
</dbReference>